<evidence type="ECO:0000313" key="1">
    <source>
        <dbReference type="EMBL" id="KAG0150332.1"/>
    </source>
</evidence>
<proteinExistence type="predicted"/>
<dbReference type="EMBL" id="MU167220">
    <property type="protein sequence ID" value="KAG0150332.1"/>
    <property type="molecule type" value="Genomic_DNA"/>
</dbReference>
<reference evidence="1" key="1">
    <citation type="submission" date="2013-11" db="EMBL/GenBank/DDBJ databases">
        <title>Genome sequence of the fusiform rust pathogen reveals effectors for host alternation and coevolution with pine.</title>
        <authorList>
            <consortium name="DOE Joint Genome Institute"/>
            <person name="Smith K."/>
            <person name="Pendleton A."/>
            <person name="Kubisiak T."/>
            <person name="Anderson C."/>
            <person name="Salamov A."/>
            <person name="Aerts A."/>
            <person name="Riley R."/>
            <person name="Clum A."/>
            <person name="Lindquist E."/>
            <person name="Ence D."/>
            <person name="Campbell M."/>
            <person name="Kronenberg Z."/>
            <person name="Feau N."/>
            <person name="Dhillon B."/>
            <person name="Hamelin R."/>
            <person name="Burleigh J."/>
            <person name="Smith J."/>
            <person name="Yandell M."/>
            <person name="Nelson C."/>
            <person name="Grigoriev I."/>
            <person name="Davis J."/>
        </authorList>
    </citation>
    <scope>NUCLEOTIDE SEQUENCE</scope>
    <source>
        <strain evidence="1">G11</strain>
    </source>
</reference>
<sequence>WRTFVRHMINELNRMCWHTIIVTSQGNLTFKAFAYTKPQGSGAVAPLYQQDKTHNGKKKTKQAKLLFLGTSVVKNKGDTLDI</sequence>
<protein>
    <submittedName>
        <fullName evidence="1">Uncharacterized protein</fullName>
    </submittedName>
</protein>
<accession>A0A9P6NTZ7</accession>
<name>A0A9P6NTZ7_9BASI</name>
<dbReference type="AlphaFoldDB" id="A0A9P6NTZ7"/>
<feature type="non-terminal residue" evidence="1">
    <location>
        <position position="1"/>
    </location>
</feature>
<evidence type="ECO:0000313" key="2">
    <source>
        <dbReference type="Proteomes" id="UP000886653"/>
    </source>
</evidence>
<organism evidence="1 2">
    <name type="scientific">Cronartium quercuum f. sp. fusiforme G11</name>
    <dbReference type="NCBI Taxonomy" id="708437"/>
    <lineage>
        <taxon>Eukaryota</taxon>
        <taxon>Fungi</taxon>
        <taxon>Dikarya</taxon>
        <taxon>Basidiomycota</taxon>
        <taxon>Pucciniomycotina</taxon>
        <taxon>Pucciniomycetes</taxon>
        <taxon>Pucciniales</taxon>
        <taxon>Coleosporiaceae</taxon>
        <taxon>Cronartium</taxon>
    </lineage>
</organism>
<comment type="caution">
    <text evidence="1">The sequence shown here is derived from an EMBL/GenBank/DDBJ whole genome shotgun (WGS) entry which is preliminary data.</text>
</comment>
<feature type="non-terminal residue" evidence="1">
    <location>
        <position position="82"/>
    </location>
</feature>
<keyword evidence="2" id="KW-1185">Reference proteome</keyword>
<gene>
    <name evidence="1" type="ORF">CROQUDRAFT_23475</name>
</gene>
<dbReference type="Proteomes" id="UP000886653">
    <property type="component" value="Unassembled WGS sequence"/>
</dbReference>